<sequence>MIRWLPAIGAVAVLLLTGCGNSDSGDSEPSVDADVAAITEALNAWPEAFNARDVAAVCDLFAPDVSVIYPDSADRDYDAFCTQMQGVLGNQERVFTYGPPDIREVLVDGDLATVQLIWTLTVRDTAGAVLETVEENGLDVFRRQDDGRWKIHVSHAYPL</sequence>
<comment type="caution">
    <text evidence="2">The sequence shown here is derived from an EMBL/GenBank/DDBJ whole genome shotgun (WGS) entry which is preliminary data.</text>
</comment>
<evidence type="ECO:0000259" key="1">
    <source>
        <dbReference type="Pfam" id="PF14534"/>
    </source>
</evidence>
<proteinExistence type="predicted"/>
<accession>A0A934NQH1</accession>
<keyword evidence="3" id="KW-1185">Reference proteome</keyword>
<protein>
    <submittedName>
        <fullName evidence="2">DUF4440 domain-containing protein</fullName>
    </submittedName>
</protein>
<feature type="domain" description="DUF4440" evidence="1">
    <location>
        <begin position="38"/>
        <end position="151"/>
    </location>
</feature>
<dbReference type="Proteomes" id="UP000655868">
    <property type="component" value="Unassembled WGS sequence"/>
</dbReference>
<dbReference type="SUPFAM" id="SSF54427">
    <property type="entry name" value="NTF2-like"/>
    <property type="match status" value="1"/>
</dbReference>
<dbReference type="PROSITE" id="PS51257">
    <property type="entry name" value="PROKAR_LIPOPROTEIN"/>
    <property type="match status" value="1"/>
</dbReference>
<reference evidence="2" key="1">
    <citation type="submission" date="2020-12" db="EMBL/GenBank/DDBJ databases">
        <title>Antrihabitans popcorni sp. nov. and Antrihabitans auranticaus sp. nov., isolated from a larva cave.</title>
        <authorList>
            <person name="Lee S.D."/>
            <person name="Kim I.S."/>
        </authorList>
    </citation>
    <scope>NUCLEOTIDE SEQUENCE</scope>
    <source>
        <strain evidence="2">YC3-6</strain>
    </source>
</reference>
<dbReference type="AlphaFoldDB" id="A0A934NQH1"/>
<dbReference type="EMBL" id="JAEMNV010000003">
    <property type="protein sequence ID" value="MBJ8339473.1"/>
    <property type="molecule type" value="Genomic_DNA"/>
</dbReference>
<dbReference type="InterPro" id="IPR027843">
    <property type="entry name" value="DUF4440"/>
</dbReference>
<dbReference type="Pfam" id="PF14534">
    <property type="entry name" value="DUF4440"/>
    <property type="match status" value="1"/>
</dbReference>
<dbReference type="RefSeq" id="WP_199704220.1">
    <property type="nucleotide sequence ID" value="NZ_JAEMNV010000003.1"/>
</dbReference>
<evidence type="ECO:0000313" key="3">
    <source>
        <dbReference type="Proteomes" id="UP000655868"/>
    </source>
</evidence>
<dbReference type="InterPro" id="IPR032710">
    <property type="entry name" value="NTF2-like_dom_sf"/>
</dbReference>
<name>A0A934NQH1_9NOCA</name>
<dbReference type="Gene3D" id="3.10.450.50">
    <property type="match status" value="1"/>
</dbReference>
<organism evidence="2 3">
    <name type="scientific">Antrihabitans stalagmiti</name>
    <dbReference type="NCBI Taxonomy" id="2799499"/>
    <lineage>
        <taxon>Bacteria</taxon>
        <taxon>Bacillati</taxon>
        <taxon>Actinomycetota</taxon>
        <taxon>Actinomycetes</taxon>
        <taxon>Mycobacteriales</taxon>
        <taxon>Nocardiaceae</taxon>
        <taxon>Antrihabitans</taxon>
    </lineage>
</organism>
<evidence type="ECO:0000313" key="2">
    <source>
        <dbReference type="EMBL" id="MBJ8339473.1"/>
    </source>
</evidence>
<gene>
    <name evidence="2" type="ORF">JGU71_11305</name>
</gene>